<sequence>MTDIGLILNIKPPNMTYFLLQRVFTLENGVRLNNYQSSKLNIDPQITPPEFTQTLNPPPTHHSKLSFRRYKILEEIAQKHKSVNSFELADAGNIPLVGKGGIQVSIKYGETDNKTMPVIAFGSSGISVKLLQKLLICNGYGVPPDGLFGPMTESAVKAFQNRRRLPIDGVVGQKTWWELTI</sequence>
<dbReference type="InterPro" id="IPR002477">
    <property type="entry name" value="Peptidoglycan-bd-like"/>
</dbReference>
<dbReference type="PATRIC" id="fig|1710894.3.peg.437"/>
<dbReference type="InterPro" id="IPR036366">
    <property type="entry name" value="PGBDSf"/>
</dbReference>
<comment type="caution">
    <text evidence="2">The sequence shown here is derived from an EMBL/GenBank/DDBJ whole genome shotgun (WGS) entry which is preliminary data.</text>
</comment>
<accession>A0A1B7VVJ5</accession>
<dbReference type="SUPFAM" id="SSF47090">
    <property type="entry name" value="PGBD-like"/>
    <property type="match status" value="1"/>
</dbReference>
<evidence type="ECO:0000313" key="2">
    <source>
        <dbReference type="EMBL" id="OBQ24929.1"/>
    </source>
</evidence>
<gene>
    <name evidence="2" type="ORF">AN481_12780</name>
</gene>
<dbReference type="InterPro" id="IPR036365">
    <property type="entry name" value="PGBD-like_sf"/>
</dbReference>
<proteinExistence type="predicted"/>
<dbReference type="Pfam" id="PF01471">
    <property type="entry name" value="PG_binding_1"/>
    <property type="match status" value="1"/>
</dbReference>
<dbReference type="EMBL" id="LJOY01000041">
    <property type="protein sequence ID" value="OBQ24929.1"/>
    <property type="molecule type" value="Genomic_DNA"/>
</dbReference>
<dbReference type="STRING" id="1803587.GCA_001593825_02171"/>
<organism evidence="2 3">
    <name type="scientific">Aphanizomenon flos-aquae LD13</name>
    <dbReference type="NCBI Taxonomy" id="1710894"/>
    <lineage>
        <taxon>Bacteria</taxon>
        <taxon>Bacillati</taxon>
        <taxon>Cyanobacteriota</taxon>
        <taxon>Cyanophyceae</taxon>
        <taxon>Nostocales</taxon>
        <taxon>Aphanizomenonaceae</taxon>
        <taxon>Aphanizomenon</taxon>
    </lineage>
</organism>
<protein>
    <submittedName>
        <fullName evidence="2">Peptidoglycan-binding protein</fullName>
    </submittedName>
</protein>
<dbReference type="Proteomes" id="UP000092382">
    <property type="component" value="Unassembled WGS sequence"/>
</dbReference>
<evidence type="ECO:0000313" key="3">
    <source>
        <dbReference type="Proteomes" id="UP000092382"/>
    </source>
</evidence>
<evidence type="ECO:0000259" key="1">
    <source>
        <dbReference type="Pfam" id="PF01471"/>
    </source>
</evidence>
<feature type="domain" description="Peptidoglycan binding-like" evidence="1">
    <location>
        <begin position="127"/>
        <end position="176"/>
    </location>
</feature>
<dbReference type="AlphaFoldDB" id="A0A1B7VVJ5"/>
<dbReference type="Gene3D" id="1.10.101.10">
    <property type="entry name" value="PGBD-like superfamily/PGBD"/>
    <property type="match status" value="1"/>
</dbReference>
<name>A0A1B7VVJ5_APHFL</name>
<reference evidence="2 3" key="1">
    <citation type="submission" date="2015-09" db="EMBL/GenBank/DDBJ databases">
        <title>Whole genome shotgun sequence assembly of Aphanizomenon flos-aquae UKL13.</title>
        <authorList>
            <person name="Driscoll C."/>
        </authorList>
    </citation>
    <scope>NUCLEOTIDE SEQUENCE [LARGE SCALE GENOMIC DNA]</scope>
    <source>
        <strain evidence="2">MDT13</strain>
    </source>
</reference>